<organism evidence="4 5">
    <name type="scientific">Jaminaea rosea</name>
    <dbReference type="NCBI Taxonomy" id="1569628"/>
    <lineage>
        <taxon>Eukaryota</taxon>
        <taxon>Fungi</taxon>
        <taxon>Dikarya</taxon>
        <taxon>Basidiomycota</taxon>
        <taxon>Ustilaginomycotina</taxon>
        <taxon>Exobasidiomycetes</taxon>
        <taxon>Microstromatales</taxon>
        <taxon>Microstromatales incertae sedis</taxon>
        <taxon>Jaminaea</taxon>
    </lineage>
</organism>
<evidence type="ECO:0000256" key="2">
    <source>
        <dbReference type="ARBA" id="ARBA00022552"/>
    </source>
</evidence>
<keyword evidence="5" id="KW-1185">Reference proteome</keyword>
<feature type="region of interest" description="Disordered" evidence="3">
    <location>
        <begin position="180"/>
        <end position="247"/>
    </location>
</feature>
<dbReference type="EMBL" id="KZ819662">
    <property type="protein sequence ID" value="PWN30405.1"/>
    <property type="molecule type" value="Genomic_DNA"/>
</dbReference>
<proteinExistence type="inferred from homology"/>
<dbReference type="GeneID" id="37026880"/>
<dbReference type="PANTHER" id="PTHR21250">
    <property type="entry name" value="PRE-RRNA-PROCESSING PROTEIN TSR2 HOMOLOG"/>
    <property type="match status" value="1"/>
</dbReference>
<evidence type="ECO:0008006" key="6">
    <source>
        <dbReference type="Google" id="ProtNLM"/>
    </source>
</evidence>
<feature type="compositionally biased region" description="Acidic residues" evidence="3">
    <location>
        <begin position="197"/>
        <end position="214"/>
    </location>
</feature>
<dbReference type="GO" id="GO:0006364">
    <property type="term" value="P:rRNA processing"/>
    <property type="evidence" value="ECO:0007669"/>
    <property type="project" value="UniProtKB-KW"/>
</dbReference>
<dbReference type="AlphaFoldDB" id="A0A316V4N3"/>
<dbReference type="Proteomes" id="UP000245884">
    <property type="component" value="Unassembled WGS sequence"/>
</dbReference>
<evidence type="ECO:0000256" key="1">
    <source>
        <dbReference type="ARBA" id="ARBA00006524"/>
    </source>
</evidence>
<evidence type="ECO:0000313" key="5">
    <source>
        <dbReference type="Proteomes" id="UP000245884"/>
    </source>
</evidence>
<dbReference type="RefSeq" id="XP_025365017.1">
    <property type="nucleotide sequence ID" value="XM_025505057.1"/>
</dbReference>
<comment type="similarity">
    <text evidence="1">Belongs to the TSR2 family.</text>
</comment>
<dbReference type="InterPro" id="IPR019398">
    <property type="entry name" value="Pre-rRNA_process_TSR2"/>
</dbReference>
<keyword evidence="2" id="KW-0698">rRNA processing</keyword>
<gene>
    <name evidence="4" type="ORF">BDZ90DRAFT_229430</name>
</gene>
<name>A0A316V4N3_9BASI</name>
<dbReference type="STRING" id="1569628.A0A316V4N3"/>
<dbReference type="OrthoDB" id="263560at2759"/>
<protein>
    <recommendedName>
        <fullName evidence="6">Pre-rRNA-processing protein TSR2</fullName>
    </recommendedName>
</protein>
<dbReference type="Pfam" id="PF10273">
    <property type="entry name" value="WGG"/>
    <property type="match status" value="1"/>
</dbReference>
<accession>A0A316V4N3</accession>
<reference evidence="4 5" key="1">
    <citation type="journal article" date="2018" name="Mol. Biol. Evol.">
        <title>Broad Genomic Sampling Reveals a Smut Pathogenic Ancestry of the Fungal Clade Ustilaginomycotina.</title>
        <authorList>
            <person name="Kijpornyongpan T."/>
            <person name="Mondo S.J."/>
            <person name="Barry K."/>
            <person name="Sandor L."/>
            <person name="Lee J."/>
            <person name="Lipzen A."/>
            <person name="Pangilinan J."/>
            <person name="LaButti K."/>
            <person name="Hainaut M."/>
            <person name="Henrissat B."/>
            <person name="Grigoriev I.V."/>
            <person name="Spatafora J.W."/>
            <person name="Aime M.C."/>
        </authorList>
    </citation>
    <scope>NUCLEOTIDE SEQUENCE [LARGE SCALE GENOMIC DNA]</scope>
    <source>
        <strain evidence="4 5">MCA 5214</strain>
    </source>
</reference>
<sequence>MASSSAASMDLPPSAQQCLFARAVIHTLQLWPSMRMAIDEHWGGPESKEKCDFLVSHICDTYGGQPGASTLGVFEPNTAGPSGSNNAIARPAAPPTPEEDELADVLEQYVADEYEAHVEDGSCDYIAGRICSLHRVIFASPSSSEAGQDPIAQEAAAQQVLAAAQAALAPLDEAAEKLRNKRLQSQRDRAGWQGEIGEGESSEDDSDDDMEVDGPAEGSGQARQPKEKQEPIVDEDGFTTVVGKKKR</sequence>
<evidence type="ECO:0000256" key="3">
    <source>
        <dbReference type="SAM" id="MobiDB-lite"/>
    </source>
</evidence>
<evidence type="ECO:0000313" key="4">
    <source>
        <dbReference type="EMBL" id="PWN30405.1"/>
    </source>
</evidence>